<evidence type="ECO:0000313" key="3">
    <source>
        <dbReference type="EMBL" id="KTC86445.1"/>
    </source>
</evidence>
<comment type="caution">
    <text evidence="3">The sequence shown here is derived from an EMBL/GenBank/DDBJ whole genome shotgun (WGS) entry which is preliminary data.</text>
</comment>
<feature type="domain" description="DUF4440" evidence="2">
    <location>
        <begin position="30"/>
        <end position="141"/>
    </location>
</feature>
<keyword evidence="4" id="KW-1185">Reference proteome</keyword>
<dbReference type="AlphaFoldDB" id="A0A0W0STB6"/>
<dbReference type="Gene3D" id="3.10.450.50">
    <property type="match status" value="1"/>
</dbReference>
<dbReference type="InterPro" id="IPR027843">
    <property type="entry name" value="DUF4440"/>
</dbReference>
<dbReference type="OrthoDB" id="5642102at2"/>
<reference evidence="3 4" key="1">
    <citation type="submission" date="2015-11" db="EMBL/GenBank/DDBJ databases">
        <title>Genomic analysis of 38 Legionella species identifies large and diverse effector repertoires.</title>
        <authorList>
            <person name="Burstein D."/>
            <person name="Amaro F."/>
            <person name="Zusman T."/>
            <person name="Lifshitz Z."/>
            <person name="Cohen O."/>
            <person name="Gilbert J.A."/>
            <person name="Pupko T."/>
            <person name="Shuman H.A."/>
            <person name="Segal G."/>
        </authorList>
    </citation>
    <scope>NUCLEOTIDE SEQUENCE [LARGE SCALE GENOMIC DNA]</scope>
    <source>
        <strain evidence="3 4">ATCC 43878</strain>
    </source>
</reference>
<accession>A0A0W0STB6</accession>
<proteinExistence type="predicted"/>
<dbReference type="STRING" id="29422.Lbru_0386"/>
<dbReference type="RefSeq" id="WP_058440497.1">
    <property type="nucleotide sequence ID" value="NZ_CAAAHU010000015.1"/>
</dbReference>
<dbReference type="Proteomes" id="UP000054742">
    <property type="component" value="Unassembled WGS sequence"/>
</dbReference>
<feature type="signal peptide" evidence="1">
    <location>
        <begin position="1"/>
        <end position="20"/>
    </location>
</feature>
<dbReference type="EMBL" id="LNXV01000004">
    <property type="protein sequence ID" value="KTC86445.1"/>
    <property type="molecule type" value="Genomic_DNA"/>
</dbReference>
<evidence type="ECO:0000259" key="2">
    <source>
        <dbReference type="Pfam" id="PF14534"/>
    </source>
</evidence>
<organism evidence="3 4">
    <name type="scientific">Legionella brunensis</name>
    <dbReference type="NCBI Taxonomy" id="29422"/>
    <lineage>
        <taxon>Bacteria</taxon>
        <taxon>Pseudomonadati</taxon>
        <taxon>Pseudomonadota</taxon>
        <taxon>Gammaproteobacteria</taxon>
        <taxon>Legionellales</taxon>
        <taxon>Legionellaceae</taxon>
        <taxon>Legionella</taxon>
    </lineage>
</organism>
<sequence length="150" mass="17737">MRLARSLLGSMILLIGAAYAERSNQQQTEIRNALSEWTTDFNTRNTQNICNLFSPNLRYNYRGFPEQNYKNICKQLRRSLNNKKKRYHYSFNIREILLANDLAVVRLVWTLKVTDVSGQSKTSREEGIDIFKKNPDKKWQIIRFLGYEEP</sequence>
<keyword evidence="1" id="KW-0732">Signal</keyword>
<dbReference type="Pfam" id="PF14534">
    <property type="entry name" value="DUF4440"/>
    <property type="match status" value="1"/>
</dbReference>
<feature type="chain" id="PRO_5006912309" description="DUF4440 domain-containing protein" evidence="1">
    <location>
        <begin position="21"/>
        <end position="150"/>
    </location>
</feature>
<dbReference type="InterPro" id="IPR032710">
    <property type="entry name" value="NTF2-like_dom_sf"/>
</dbReference>
<gene>
    <name evidence="3" type="ORF">Lbru_0386</name>
</gene>
<protein>
    <recommendedName>
        <fullName evidence="2">DUF4440 domain-containing protein</fullName>
    </recommendedName>
</protein>
<dbReference type="SUPFAM" id="SSF54427">
    <property type="entry name" value="NTF2-like"/>
    <property type="match status" value="1"/>
</dbReference>
<evidence type="ECO:0000313" key="4">
    <source>
        <dbReference type="Proteomes" id="UP000054742"/>
    </source>
</evidence>
<evidence type="ECO:0000256" key="1">
    <source>
        <dbReference type="SAM" id="SignalP"/>
    </source>
</evidence>
<dbReference type="PATRIC" id="fig|29422.6.peg.404"/>
<name>A0A0W0STB6_9GAMM</name>